<proteinExistence type="predicted"/>
<dbReference type="Pfam" id="PF00440">
    <property type="entry name" value="TetR_N"/>
    <property type="match status" value="1"/>
</dbReference>
<dbReference type="Proteomes" id="UP001501427">
    <property type="component" value="Unassembled WGS sequence"/>
</dbReference>
<keyword evidence="5" id="KW-1185">Reference proteome</keyword>
<reference evidence="4 5" key="1">
    <citation type="journal article" date="2019" name="Int. J. Syst. Evol. Microbiol.">
        <title>The Global Catalogue of Microorganisms (GCM) 10K type strain sequencing project: providing services to taxonomists for standard genome sequencing and annotation.</title>
        <authorList>
            <consortium name="The Broad Institute Genomics Platform"/>
            <consortium name="The Broad Institute Genome Sequencing Center for Infectious Disease"/>
            <person name="Wu L."/>
            <person name="Ma J."/>
        </authorList>
    </citation>
    <scope>NUCLEOTIDE SEQUENCE [LARGE SCALE GENOMIC DNA]</scope>
    <source>
        <strain evidence="4 5">JCM 10667</strain>
    </source>
</reference>
<evidence type="ECO:0000256" key="1">
    <source>
        <dbReference type="ARBA" id="ARBA00023125"/>
    </source>
</evidence>
<dbReference type="PROSITE" id="PS50977">
    <property type="entry name" value="HTH_TETR_2"/>
    <property type="match status" value="1"/>
</dbReference>
<feature type="DNA-binding region" description="H-T-H motif" evidence="2">
    <location>
        <begin position="54"/>
        <end position="73"/>
    </location>
</feature>
<dbReference type="InterPro" id="IPR050109">
    <property type="entry name" value="HTH-type_TetR-like_transc_reg"/>
</dbReference>
<evidence type="ECO:0000313" key="5">
    <source>
        <dbReference type="Proteomes" id="UP001501427"/>
    </source>
</evidence>
<feature type="domain" description="HTH tetR-type" evidence="3">
    <location>
        <begin position="31"/>
        <end position="91"/>
    </location>
</feature>
<dbReference type="InterPro" id="IPR009057">
    <property type="entry name" value="Homeodomain-like_sf"/>
</dbReference>
<evidence type="ECO:0000313" key="4">
    <source>
        <dbReference type="EMBL" id="GAA0559635.1"/>
    </source>
</evidence>
<comment type="caution">
    <text evidence="4">The sequence shown here is derived from an EMBL/GenBank/DDBJ whole genome shotgun (WGS) entry which is preliminary data.</text>
</comment>
<dbReference type="SUPFAM" id="SSF48498">
    <property type="entry name" value="Tetracyclin repressor-like, C-terminal domain"/>
    <property type="match status" value="1"/>
</dbReference>
<protein>
    <submittedName>
        <fullName evidence="4">TetR/AcrR family transcriptional regulator</fullName>
    </submittedName>
</protein>
<name>A0ABN1E5N7_9ACTN</name>
<dbReference type="EMBL" id="BAAAHD010000020">
    <property type="protein sequence ID" value="GAA0559635.1"/>
    <property type="molecule type" value="Genomic_DNA"/>
</dbReference>
<dbReference type="PANTHER" id="PTHR30055">
    <property type="entry name" value="HTH-TYPE TRANSCRIPTIONAL REGULATOR RUTR"/>
    <property type="match status" value="1"/>
</dbReference>
<evidence type="ECO:0000256" key="2">
    <source>
        <dbReference type="PROSITE-ProRule" id="PRU00335"/>
    </source>
</evidence>
<evidence type="ECO:0000259" key="3">
    <source>
        <dbReference type="PROSITE" id="PS50977"/>
    </source>
</evidence>
<accession>A0ABN1E5N7</accession>
<organism evidence="4 5">
    <name type="scientific">Actinomadura livida</name>
    <dbReference type="NCBI Taxonomy" id="79909"/>
    <lineage>
        <taxon>Bacteria</taxon>
        <taxon>Bacillati</taxon>
        <taxon>Actinomycetota</taxon>
        <taxon>Actinomycetes</taxon>
        <taxon>Streptosporangiales</taxon>
        <taxon>Thermomonosporaceae</taxon>
        <taxon>Actinomadura</taxon>
    </lineage>
</organism>
<sequence>MVTRVSRLAIVSAMASVSTRWAGVPVARRKDERREMLVRAAFALFGEQGEAGLTVRAVCREAELHTRYFYENFTGTDELLAAVYDEQAAALGDVLARALDEAGPDPEARTRAGVRNVLRFISEDPRRGRVLFAEARGNEVLAVRRRAAQTGLLDGLIAMGPGPELPVVIAATMFTGAMTELAQQWADGRLGRDLDAVVDQAVELSLALHATTRKRLPG</sequence>
<keyword evidence="1 2" id="KW-0238">DNA-binding</keyword>
<dbReference type="Gene3D" id="1.10.357.10">
    <property type="entry name" value="Tetracycline Repressor, domain 2"/>
    <property type="match status" value="1"/>
</dbReference>
<dbReference type="SUPFAM" id="SSF46689">
    <property type="entry name" value="Homeodomain-like"/>
    <property type="match status" value="1"/>
</dbReference>
<dbReference type="PANTHER" id="PTHR30055:SF209">
    <property type="entry name" value="POSSIBLE TRANSCRIPTIONAL REGULATORY PROTEIN (PROBABLY TETR-FAMILY)"/>
    <property type="match status" value="1"/>
</dbReference>
<dbReference type="InterPro" id="IPR001647">
    <property type="entry name" value="HTH_TetR"/>
</dbReference>
<gene>
    <name evidence="4" type="ORF">GCM10009546_22250</name>
</gene>
<dbReference type="InterPro" id="IPR036271">
    <property type="entry name" value="Tet_transcr_reg_TetR-rel_C_sf"/>
</dbReference>